<evidence type="ECO:0000313" key="2">
    <source>
        <dbReference type="Proteomes" id="UP000574133"/>
    </source>
</evidence>
<dbReference type="EMBL" id="JACJVN010000023">
    <property type="protein sequence ID" value="MBB6676824.1"/>
    <property type="molecule type" value="Genomic_DNA"/>
</dbReference>
<gene>
    <name evidence="1" type="ORF">H4Q31_05700</name>
</gene>
<dbReference type="Proteomes" id="UP000574133">
    <property type="component" value="Unassembled WGS sequence"/>
</dbReference>
<name>A0A841T673_9BACL</name>
<dbReference type="RefSeq" id="WP_185178113.1">
    <property type="nucleotide sequence ID" value="NZ_CBCSEP010000001.1"/>
</dbReference>
<reference evidence="1 2" key="1">
    <citation type="submission" date="2020-08" db="EMBL/GenBank/DDBJ databases">
        <title>Cohnella phylogeny.</title>
        <authorList>
            <person name="Dunlap C."/>
        </authorList>
    </citation>
    <scope>NUCLEOTIDE SEQUENCE [LARGE SCALE GENOMIC DNA]</scope>
    <source>
        <strain evidence="1 2">DSM 103658</strain>
    </source>
</reference>
<dbReference type="AlphaFoldDB" id="A0A841T673"/>
<protein>
    <submittedName>
        <fullName evidence="1">Lasso peptide biosynthesis PqqD family chaperone</fullName>
    </submittedName>
</protein>
<dbReference type="NCBIfam" id="NF033536">
    <property type="entry name" value="lasso_PqqD_Bac"/>
    <property type="match status" value="1"/>
</dbReference>
<dbReference type="InterPro" id="IPR008792">
    <property type="entry name" value="PQQD"/>
</dbReference>
<dbReference type="Gene3D" id="1.10.10.1150">
    <property type="entry name" value="Coenzyme PQQ synthesis protein D (PqqD)"/>
    <property type="match status" value="1"/>
</dbReference>
<keyword evidence="2" id="KW-1185">Reference proteome</keyword>
<organism evidence="1 2">
    <name type="scientific">Cohnella lubricantis</name>
    <dbReference type="NCBI Taxonomy" id="2163172"/>
    <lineage>
        <taxon>Bacteria</taxon>
        <taxon>Bacillati</taxon>
        <taxon>Bacillota</taxon>
        <taxon>Bacilli</taxon>
        <taxon>Bacillales</taxon>
        <taxon>Paenibacillaceae</taxon>
        <taxon>Cohnella</taxon>
    </lineage>
</organism>
<accession>A0A841T673</accession>
<sequence>MRDRKLTIARQVVQAEGNIASGMGEDKVMLNVQRGKYYNLGPVGGAIWDRIREPIAIDQLVGSLLAVYKVDPTECEEQVLEFLEKLLEEGLIRTVDEAG</sequence>
<comment type="caution">
    <text evidence="1">The sequence shown here is derived from an EMBL/GenBank/DDBJ whole genome shotgun (WGS) entry which is preliminary data.</text>
</comment>
<dbReference type="Pfam" id="PF05402">
    <property type="entry name" value="PqqD"/>
    <property type="match status" value="1"/>
</dbReference>
<dbReference type="InterPro" id="IPR041881">
    <property type="entry name" value="PqqD_sf"/>
</dbReference>
<evidence type="ECO:0000313" key="1">
    <source>
        <dbReference type="EMBL" id="MBB6676824.1"/>
    </source>
</evidence>
<proteinExistence type="predicted"/>